<dbReference type="EMBL" id="LJIG01001943">
    <property type="protein sequence ID" value="KRT84997.1"/>
    <property type="molecule type" value="Genomic_DNA"/>
</dbReference>
<accession>A0A0T6BCF2</accession>
<dbReference type="Proteomes" id="UP000051574">
    <property type="component" value="Unassembled WGS sequence"/>
</dbReference>
<name>A0A0T6BCF2_9SCAR</name>
<feature type="non-terminal residue" evidence="2">
    <location>
        <position position="1"/>
    </location>
</feature>
<protein>
    <submittedName>
        <fullName evidence="2">Uncharacterized protein</fullName>
    </submittedName>
</protein>
<sequence length="117" mass="13022">LKGAMLNLSYGTENSEVIDVGDAIDAKETKNNTNRVNSSSEMDDDENSKGSSADPTADKFANPKEKQCWEMYRRMNEKGVAISFDTILRGMLTPTEYRLRRKPSLLPGDNDGEVSEN</sequence>
<dbReference type="AlphaFoldDB" id="A0A0T6BCF2"/>
<proteinExistence type="predicted"/>
<evidence type="ECO:0000313" key="2">
    <source>
        <dbReference type="EMBL" id="KRT84997.1"/>
    </source>
</evidence>
<dbReference type="OrthoDB" id="7663415at2759"/>
<feature type="region of interest" description="Disordered" evidence="1">
    <location>
        <begin position="19"/>
        <end position="63"/>
    </location>
</feature>
<evidence type="ECO:0000313" key="3">
    <source>
        <dbReference type="Proteomes" id="UP000051574"/>
    </source>
</evidence>
<organism evidence="2 3">
    <name type="scientific">Oryctes borbonicus</name>
    <dbReference type="NCBI Taxonomy" id="1629725"/>
    <lineage>
        <taxon>Eukaryota</taxon>
        <taxon>Metazoa</taxon>
        <taxon>Ecdysozoa</taxon>
        <taxon>Arthropoda</taxon>
        <taxon>Hexapoda</taxon>
        <taxon>Insecta</taxon>
        <taxon>Pterygota</taxon>
        <taxon>Neoptera</taxon>
        <taxon>Endopterygota</taxon>
        <taxon>Coleoptera</taxon>
        <taxon>Polyphaga</taxon>
        <taxon>Scarabaeiformia</taxon>
        <taxon>Scarabaeidae</taxon>
        <taxon>Dynastinae</taxon>
        <taxon>Oryctes</taxon>
    </lineage>
</organism>
<gene>
    <name evidence="2" type="ORF">AMK59_33</name>
</gene>
<comment type="caution">
    <text evidence="2">The sequence shown here is derived from an EMBL/GenBank/DDBJ whole genome shotgun (WGS) entry which is preliminary data.</text>
</comment>
<reference evidence="2 3" key="1">
    <citation type="submission" date="2015-09" db="EMBL/GenBank/DDBJ databases">
        <title>Draft genome of the scarab beetle Oryctes borbonicus.</title>
        <authorList>
            <person name="Meyer J.M."/>
            <person name="Markov G.V."/>
            <person name="Baskaran P."/>
            <person name="Herrmann M."/>
            <person name="Sommer R.J."/>
            <person name="Roedelsperger C."/>
        </authorList>
    </citation>
    <scope>NUCLEOTIDE SEQUENCE [LARGE SCALE GENOMIC DNA]</scope>
    <source>
        <strain evidence="2">OB123</strain>
        <tissue evidence="2">Whole animal</tissue>
    </source>
</reference>
<evidence type="ECO:0000256" key="1">
    <source>
        <dbReference type="SAM" id="MobiDB-lite"/>
    </source>
</evidence>
<keyword evidence="3" id="KW-1185">Reference proteome</keyword>
<feature type="region of interest" description="Disordered" evidence="1">
    <location>
        <begin position="96"/>
        <end position="117"/>
    </location>
</feature>